<evidence type="ECO:0000313" key="3">
    <source>
        <dbReference type="Proteomes" id="UP001454036"/>
    </source>
</evidence>
<feature type="compositionally biased region" description="Basic and acidic residues" evidence="1">
    <location>
        <begin position="55"/>
        <end position="82"/>
    </location>
</feature>
<dbReference type="AlphaFoldDB" id="A0AAV3PNJ3"/>
<dbReference type="EMBL" id="BAABME010002070">
    <property type="protein sequence ID" value="GAA0152873.1"/>
    <property type="molecule type" value="Genomic_DNA"/>
</dbReference>
<feature type="compositionally biased region" description="Basic and acidic residues" evidence="1">
    <location>
        <begin position="117"/>
        <end position="128"/>
    </location>
</feature>
<feature type="compositionally biased region" description="Basic and acidic residues" evidence="1">
    <location>
        <begin position="25"/>
        <end position="44"/>
    </location>
</feature>
<proteinExistence type="predicted"/>
<gene>
    <name evidence="2" type="ORF">LIER_11242</name>
</gene>
<dbReference type="Proteomes" id="UP001454036">
    <property type="component" value="Unassembled WGS sequence"/>
</dbReference>
<feature type="compositionally biased region" description="Polar residues" evidence="1">
    <location>
        <begin position="83"/>
        <end position="93"/>
    </location>
</feature>
<feature type="compositionally biased region" description="Basic and acidic residues" evidence="1">
    <location>
        <begin position="363"/>
        <end position="387"/>
    </location>
</feature>
<feature type="region of interest" description="Disordered" evidence="1">
    <location>
        <begin position="1"/>
        <end position="134"/>
    </location>
</feature>
<keyword evidence="3" id="KW-1185">Reference proteome</keyword>
<organism evidence="2 3">
    <name type="scientific">Lithospermum erythrorhizon</name>
    <name type="common">Purple gromwell</name>
    <name type="synonym">Lithospermum officinale var. erythrorhizon</name>
    <dbReference type="NCBI Taxonomy" id="34254"/>
    <lineage>
        <taxon>Eukaryota</taxon>
        <taxon>Viridiplantae</taxon>
        <taxon>Streptophyta</taxon>
        <taxon>Embryophyta</taxon>
        <taxon>Tracheophyta</taxon>
        <taxon>Spermatophyta</taxon>
        <taxon>Magnoliopsida</taxon>
        <taxon>eudicotyledons</taxon>
        <taxon>Gunneridae</taxon>
        <taxon>Pentapetalae</taxon>
        <taxon>asterids</taxon>
        <taxon>lamiids</taxon>
        <taxon>Boraginales</taxon>
        <taxon>Boraginaceae</taxon>
        <taxon>Boraginoideae</taxon>
        <taxon>Lithospermeae</taxon>
        <taxon>Lithospermum</taxon>
    </lineage>
</organism>
<name>A0AAV3PNJ3_LITER</name>
<accession>A0AAV3PNJ3</accession>
<evidence type="ECO:0008006" key="4">
    <source>
        <dbReference type="Google" id="ProtNLM"/>
    </source>
</evidence>
<sequence>MEQVLNPKSLLGPEVGNCQRLGGNRPHDLPKPQAKEAIGGKEVGDLSPHSSQPNREGEKFDEAIGKAHESPRPESHREKDTHQLTPSVGNSFDKNPHNDHGVNSQQSRGHPRNKSKSYVEEISRGEYHPRRRHQRERRISQFILVRSTHRGAVTAWIITLPPQSALIGPLLGTANIGARTKARHLLGLPHATTDRRQHCTRTRREMLRLGVAAMSGAVMRISWPNFNNRHQTMPKGFRMPKFMTFDGMGDPGKHLKAYDSQLSFWASEDDVYARAFPSSLSGTSLKWFHKLPPNSIDYWQDTKVLTNRPAMDERVSMIAFFHGLQFEPMKERLVLEPAANIHQLSQLTVKYIKLEEAKKVAEEYSEKLPKKEIPRSPERKPVWDRLQRNPLKRPRGRSRGERMGE</sequence>
<protein>
    <recommendedName>
        <fullName evidence="4">Retrotransposon gag domain-containing protein</fullName>
    </recommendedName>
</protein>
<comment type="caution">
    <text evidence="2">The sequence shown here is derived from an EMBL/GenBank/DDBJ whole genome shotgun (WGS) entry which is preliminary data.</text>
</comment>
<evidence type="ECO:0000313" key="2">
    <source>
        <dbReference type="EMBL" id="GAA0152873.1"/>
    </source>
</evidence>
<reference evidence="2 3" key="1">
    <citation type="submission" date="2024-01" db="EMBL/GenBank/DDBJ databases">
        <title>The complete chloroplast genome sequence of Lithospermum erythrorhizon: insights into the phylogenetic relationship among Boraginaceae species and the maternal lineages of purple gromwells.</title>
        <authorList>
            <person name="Okada T."/>
            <person name="Watanabe K."/>
        </authorList>
    </citation>
    <scope>NUCLEOTIDE SEQUENCE [LARGE SCALE GENOMIC DNA]</scope>
</reference>
<feature type="region of interest" description="Disordered" evidence="1">
    <location>
        <begin position="363"/>
        <end position="405"/>
    </location>
</feature>
<evidence type="ECO:0000256" key="1">
    <source>
        <dbReference type="SAM" id="MobiDB-lite"/>
    </source>
</evidence>